<dbReference type="Gene3D" id="2.30.30.40">
    <property type="entry name" value="SH3 Domains"/>
    <property type="match status" value="1"/>
</dbReference>
<sequence>MAPFNRILSLADVQKRIHQFEEQLKKLGTESQSQPKATIVRRVVDLVKQLDDYLQKVEAIPLRSLEQQEQKQQALQALQNFKTRAQSLCGGIEIKARPTSSSSTTQVVQQVPPKGELKPPERPKSGVLRRGSVMYNEEESSSTDDERKSEERDQKLAALHETRAMSDEEFDDSEEEDKEEIERSEQDNEITQNSNARIGSPRSPRSPRNDHQKELNVVEGNRFFALADWQAEESDDLSIKKGDLLKVIETRVDGWWKAQNTMGEEGMVPKTFLKHFDPLETPPHEHLQQSVQERRIQEQSNQPQQSLIIPQPFIHQTTTQNIQQIPPMQFSLTPTVSCLGDALSSDHHLTAACHLAPRLSESNLAFHDLYWNFKDDKLRKRYVRVSKLVRLIRVEGMENRQSAQANLLRIALFDLSRRTGRQIVSNVHTICANNEAGNWTFSTKIDSTLDVFHFSDVLIRSNYQQSNIVLVIEASIIEDQSGFPREISLGVAKLPLLSDQGVVRLTNRTYTEMLIRENLFDRTNPGIKTNFRLVFKVMDVPTDLVQYVDSLPDILLFQPPFARLAFFYRRRLAEALIRDKENPVSSELLYDPFLASFPRAFDQPDLLDYCRKTFQHKLKQIVKRSESEQAAEFYSYFMLTVFTLIDTSMMPPFSAWDSRIINARRSLMEKHASSVLEHKGNVQFLLSNPFRPLDIFAYTVDLTGQHAID</sequence>
<protein>
    <submittedName>
        <fullName evidence="6">SH3 domain-containing protein</fullName>
    </submittedName>
</protein>
<feature type="domain" description="SH3" evidence="4">
    <location>
        <begin position="218"/>
        <end position="278"/>
    </location>
</feature>
<dbReference type="AlphaFoldDB" id="A0AAF3EK23"/>
<dbReference type="WBParaSite" id="MBELARI_LOCUS14133">
    <property type="protein sequence ID" value="MBELARI_LOCUS14133"/>
    <property type="gene ID" value="MBELARI_LOCUS14133"/>
</dbReference>
<feature type="compositionally biased region" description="Acidic residues" evidence="3">
    <location>
        <begin position="167"/>
        <end position="179"/>
    </location>
</feature>
<dbReference type="SUPFAM" id="SSF50044">
    <property type="entry name" value="SH3-domain"/>
    <property type="match status" value="1"/>
</dbReference>
<dbReference type="InterPro" id="IPR001452">
    <property type="entry name" value="SH3_domain"/>
</dbReference>
<dbReference type="SMART" id="SM00326">
    <property type="entry name" value="SH3"/>
    <property type="match status" value="1"/>
</dbReference>
<dbReference type="InterPro" id="IPR039687">
    <property type="entry name" value="NPHP1"/>
</dbReference>
<evidence type="ECO:0000259" key="4">
    <source>
        <dbReference type="PROSITE" id="PS50002"/>
    </source>
</evidence>
<dbReference type="InterPro" id="IPR036028">
    <property type="entry name" value="SH3-like_dom_sf"/>
</dbReference>
<dbReference type="GO" id="GO:0005737">
    <property type="term" value="C:cytoplasm"/>
    <property type="evidence" value="ECO:0007669"/>
    <property type="project" value="TreeGrafter"/>
</dbReference>
<dbReference type="GO" id="GO:0090251">
    <property type="term" value="P:protein localization involved in establishment of planar polarity"/>
    <property type="evidence" value="ECO:0007669"/>
    <property type="project" value="TreeGrafter"/>
</dbReference>
<evidence type="ECO:0000256" key="3">
    <source>
        <dbReference type="SAM" id="MobiDB-lite"/>
    </source>
</evidence>
<accession>A0AAF3EK23</accession>
<feature type="compositionally biased region" description="Low complexity" evidence="3">
    <location>
        <begin position="98"/>
        <end position="113"/>
    </location>
</feature>
<dbReference type="GO" id="GO:0005929">
    <property type="term" value="C:cilium"/>
    <property type="evidence" value="ECO:0007669"/>
    <property type="project" value="TreeGrafter"/>
</dbReference>
<organism evidence="5 6">
    <name type="scientific">Mesorhabditis belari</name>
    <dbReference type="NCBI Taxonomy" id="2138241"/>
    <lineage>
        <taxon>Eukaryota</taxon>
        <taxon>Metazoa</taxon>
        <taxon>Ecdysozoa</taxon>
        <taxon>Nematoda</taxon>
        <taxon>Chromadorea</taxon>
        <taxon>Rhabditida</taxon>
        <taxon>Rhabditina</taxon>
        <taxon>Rhabditomorpha</taxon>
        <taxon>Rhabditoidea</taxon>
        <taxon>Rhabditidae</taxon>
        <taxon>Mesorhabditinae</taxon>
        <taxon>Mesorhabditis</taxon>
    </lineage>
</organism>
<dbReference type="PANTHER" id="PTHR15176">
    <property type="entry name" value="NEPHROCYSTIN"/>
    <property type="match status" value="1"/>
</dbReference>
<feature type="compositionally biased region" description="Basic and acidic residues" evidence="3">
    <location>
        <begin position="115"/>
        <end position="124"/>
    </location>
</feature>
<reference evidence="6" key="1">
    <citation type="submission" date="2024-02" db="UniProtKB">
        <authorList>
            <consortium name="WormBaseParasite"/>
        </authorList>
    </citation>
    <scope>IDENTIFICATION</scope>
</reference>
<evidence type="ECO:0000313" key="6">
    <source>
        <dbReference type="WBParaSite" id="MBELARI_LOCUS14133"/>
    </source>
</evidence>
<evidence type="ECO:0000256" key="1">
    <source>
        <dbReference type="ARBA" id="ARBA00022443"/>
    </source>
</evidence>
<feature type="region of interest" description="Disordered" evidence="3">
    <location>
        <begin position="96"/>
        <end position="211"/>
    </location>
</feature>
<evidence type="ECO:0000313" key="5">
    <source>
        <dbReference type="Proteomes" id="UP000887575"/>
    </source>
</evidence>
<dbReference type="PROSITE" id="PS50002">
    <property type="entry name" value="SH3"/>
    <property type="match status" value="1"/>
</dbReference>
<keyword evidence="1 2" id="KW-0728">SH3 domain</keyword>
<feature type="compositionally biased region" description="Basic and acidic residues" evidence="3">
    <location>
        <begin position="144"/>
        <end position="166"/>
    </location>
</feature>
<evidence type="ECO:0000256" key="2">
    <source>
        <dbReference type="PROSITE-ProRule" id="PRU00192"/>
    </source>
</evidence>
<keyword evidence="5" id="KW-1185">Reference proteome</keyword>
<proteinExistence type="predicted"/>
<dbReference type="PANTHER" id="PTHR15176:SF1">
    <property type="entry name" value="NEPHROCYSTIN-1"/>
    <property type="match status" value="1"/>
</dbReference>
<dbReference type="Proteomes" id="UP000887575">
    <property type="component" value="Unassembled WGS sequence"/>
</dbReference>
<name>A0AAF3EK23_9BILA</name>
<dbReference type="Pfam" id="PF00018">
    <property type="entry name" value="SH3_1"/>
    <property type="match status" value="1"/>
</dbReference>